<comment type="caution">
    <text evidence="7">The sequence shown here is derived from an EMBL/GenBank/DDBJ whole genome shotgun (WGS) entry which is preliminary data.</text>
</comment>
<keyword evidence="5" id="KW-0812">Transmembrane</keyword>
<dbReference type="FunFam" id="3.90.550.10:FF:000051">
    <property type="entry name" value="Alpha-1,2-mannosyltransferase (Ktr4)"/>
    <property type="match status" value="1"/>
</dbReference>
<gene>
    <name evidence="7" type="ORF">SBOR_3405</name>
</gene>
<evidence type="ECO:0000256" key="4">
    <source>
        <dbReference type="SAM" id="MobiDB-lite"/>
    </source>
</evidence>
<dbReference type="EMBL" id="AYSA01000146">
    <property type="protein sequence ID" value="ESZ96247.1"/>
    <property type="molecule type" value="Genomic_DNA"/>
</dbReference>
<evidence type="ECO:0000313" key="8">
    <source>
        <dbReference type="Proteomes" id="UP000019487"/>
    </source>
</evidence>
<feature type="region of interest" description="Disordered" evidence="4">
    <location>
        <begin position="34"/>
        <end position="55"/>
    </location>
</feature>
<name>W9CHK7_SCLBF</name>
<evidence type="ECO:0000313" key="7">
    <source>
        <dbReference type="EMBL" id="ESZ96247.1"/>
    </source>
</evidence>
<evidence type="ECO:0000256" key="1">
    <source>
        <dbReference type="ARBA" id="ARBA00007677"/>
    </source>
</evidence>
<evidence type="ECO:0000259" key="6">
    <source>
        <dbReference type="Pfam" id="PF00144"/>
    </source>
</evidence>
<dbReference type="Pfam" id="PF00144">
    <property type="entry name" value="Beta-lactamase"/>
    <property type="match status" value="1"/>
</dbReference>
<dbReference type="OrthoDB" id="439943at2759"/>
<dbReference type="GO" id="GO:0000026">
    <property type="term" value="F:alpha-1,2-mannosyltransferase activity"/>
    <property type="evidence" value="ECO:0007669"/>
    <property type="project" value="TreeGrafter"/>
</dbReference>
<dbReference type="InterPro" id="IPR029044">
    <property type="entry name" value="Nucleotide-diphossugar_trans"/>
</dbReference>
<proteinExistence type="inferred from homology"/>
<evidence type="ECO:0000256" key="2">
    <source>
        <dbReference type="ARBA" id="ARBA00022676"/>
    </source>
</evidence>
<keyword evidence="5" id="KW-0472">Membrane</keyword>
<dbReference type="GO" id="GO:0006493">
    <property type="term" value="P:protein O-linked glycosylation"/>
    <property type="evidence" value="ECO:0007669"/>
    <property type="project" value="TreeGrafter"/>
</dbReference>
<evidence type="ECO:0000256" key="5">
    <source>
        <dbReference type="SAM" id="Phobius"/>
    </source>
</evidence>
<keyword evidence="2" id="KW-0328">Glycosyltransferase</keyword>
<keyword evidence="8" id="KW-1185">Reference proteome</keyword>
<dbReference type="PANTHER" id="PTHR31121">
    <property type="entry name" value="ALPHA-1,2 MANNOSYLTRANSFERASE KTR1"/>
    <property type="match status" value="1"/>
</dbReference>
<keyword evidence="5" id="KW-1133">Transmembrane helix</keyword>
<dbReference type="GO" id="GO:0000032">
    <property type="term" value="P:cell wall mannoprotein biosynthetic process"/>
    <property type="evidence" value="ECO:0007669"/>
    <property type="project" value="TreeGrafter"/>
</dbReference>
<dbReference type="InterPro" id="IPR001466">
    <property type="entry name" value="Beta-lactam-related"/>
</dbReference>
<dbReference type="GO" id="GO:0005794">
    <property type="term" value="C:Golgi apparatus"/>
    <property type="evidence" value="ECO:0007669"/>
    <property type="project" value="TreeGrafter"/>
</dbReference>
<feature type="transmembrane region" description="Helical" evidence="5">
    <location>
        <begin position="7"/>
        <end position="26"/>
    </location>
</feature>
<dbReference type="SUPFAM" id="SSF56601">
    <property type="entry name" value="beta-lactamase/transpeptidase-like"/>
    <property type="match status" value="1"/>
</dbReference>
<keyword evidence="3 7" id="KW-0808">Transferase</keyword>
<evidence type="ECO:0000256" key="3">
    <source>
        <dbReference type="ARBA" id="ARBA00022679"/>
    </source>
</evidence>
<accession>W9CHK7</accession>
<dbReference type="HOGENOM" id="CLU_346178_0_0_1"/>
<dbReference type="InterPro" id="IPR012338">
    <property type="entry name" value="Beta-lactam/transpept-like"/>
</dbReference>
<dbReference type="GO" id="GO:0006487">
    <property type="term" value="P:protein N-linked glycosylation"/>
    <property type="evidence" value="ECO:0007669"/>
    <property type="project" value="TreeGrafter"/>
</dbReference>
<sequence length="816" mass="92619">MAVARPIRVLGLVAIGLWIFFLYQVFGPERVARGPGDTLENPERDPNLDPTGEPEGVLWRADQGYGLGAQGTSRINATLLSLVRNEEVDGMIQAMQDLERTWNHKFNYPWTFFNDVPFTEEFKRRTSAETSAECKYELIPKEHWDIPSWIDKELFEESAKILKENDIQYASMASYHQMCRWNSGLFYKHPAMLNMQFYWRVEPKVHFFCDVDYDVFRYMQDQNKTYGFTINLYDAPQSIPTLWPETTKFLAAHPEYINENNAMNWITDSARRPDHNEKAGGYSTCHFWSNFEIGNMDFWRSQAYEDYFNHLDRAGGFFYERWGDAPVHSSVTSVTSISPTSTALIRPNAKGARRDDSQTEKLGYTRRIADQIGSNTSVQRIWRLEKVLDCNYLLIAYKSAAILQFLNIDDKMSNFENTIEEACRNRDIPGTVLVCGNNSGKFHYAKAFGSQSLEDPSNPMNLKSVMWFASCTKLLTTIAAMQCVERGLLSLDGDICEVLPEFKGVQILTGFDEENGKPILIDNHKTITLRHLLTHSSGLAYDMFDPLLSRYQAYLNKSSPVPMGGPDLIKDLFKFPLLFAPGDSWSYGVGIDWVGQMVERVNGNISLEDYLAKNVWGPLGMNNITFRPLQNPEILARLISMSTREGGNLEGKAIYTSKVLFDPATKDCHGGVGTFGSPVDYFKCLQSLCANDGQLLKSETIDEMFRPQLSEDSRKGLMETISIPEVNACFGAFPKGLKADWGLGGIMNLEDIGGRSKGSIAWGGYPNLNWWIDRKNGICGIWGSQLEPPGDPKINQLFHTFEEEMYRRTSASREKL</sequence>
<protein>
    <submittedName>
        <fullName evidence="7">Glycosyltransferase family 15 protein</fullName>
    </submittedName>
</protein>
<feature type="domain" description="Beta-lactamase-related" evidence="6">
    <location>
        <begin position="416"/>
        <end position="789"/>
    </location>
</feature>
<dbReference type="Gene3D" id="3.40.710.10">
    <property type="entry name" value="DD-peptidase/beta-lactamase superfamily"/>
    <property type="match status" value="1"/>
</dbReference>
<reference evidence="7 8" key="1">
    <citation type="journal article" date="2014" name="Genome Announc.">
        <title>Draft genome sequence of Sclerotinia borealis, a psychrophilic plant pathogenic fungus.</title>
        <authorList>
            <person name="Mardanov A.V."/>
            <person name="Beletsky A.V."/>
            <person name="Kadnikov V.V."/>
            <person name="Ignatov A.N."/>
            <person name="Ravin N.V."/>
        </authorList>
    </citation>
    <scope>NUCLEOTIDE SEQUENCE [LARGE SCALE GENOMIC DNA]</scope>
    <source>
        <strain evidence="8">F-4157</strain>
    </source>
</reference>
<dbReference type="Gene3D" id="3.90.550.10">
    <property type="entry name" value="Spore Coat Polysaccharide Biosynthesis Protein SpsA, Chain A"/>
    <property type="match status" value="1"/>
</dbReference>
<dbReference type="InterPro" id="IPR002685">
    <property type="entry name" value="Glyco_trans_15"/>
</dbReference>
<organism evidence="7 8">
    <name type="scientific">Sclerotinia borealis (strain F-4128)</name>
    <dbReference type="NCBI Taxonomy" id="1432307"/>
    <lineage>
        <taxon>Eukaryota</taxon>
        <taxon>Fungi</taxon>
        <taxon>Dikarya</taxon>
        <taxon>Ascomycota</taxon>
        <taxon>Pezizomycotina</taxon>
        <taxon>Leotiomycetes</taxon>
        <taxon>Helotiales</taxon>
        <taxon>Sclerotiniaceae</taxon>
        <taxon>Sclerotinia</taxon>
    </lineage>
</organism>
<dbReference type="Proteomes" id="UP000019487">
    <property type="component" value="Unassembled WGS sequence"/>
</dbReference>
<dbReference type="Pfam" id="PF01793">
    <property type="entry name" value="Glyco_transf_15"/>
    <property type="match status" value="1"/>
</dbReference>
<dbReference type="GO" id="GO:0016020">
    <property type="term" value="C:membrane"/>
    <property type="evidence" value="ECO:0007669"/>
    <property type="project" value="InterPro"/>
</dbReference>
<dbReference type="AlphaFoldDB" id="W9CHK7"/>
<comment type="similarity">
    <text evidence="1">Belongs to the glycosyltransferase 15 family.</text>
</comment>
<dbReference type="PANTHER" id="PTHR31121:SF7">
    <property type="entry name" value="MANNOSYLTRANSFERASE KTR4-RELATED"/>
    <property type="match status" value="1"/>
</dbReference>
<dbReference type="SUPFAM" id="SSF53448">
    <property type="entry name" value="Nucleotide-diphospho-sugar transferases"/>
    <property type="match status" value="1"/>
</dbReference>